<dbReference type="GO" id="GO:0046872">
    <property type="term" value="F:metal ion binding"/>
    <property type="evidence" value="ECO:0007669"/>
    <property type="project" value="UniProtKB-KW"/>
</dbReference>
<evidence type="ECO:0000313" key="6">
    <source>
        <dbReference type="EMBL" id="CAE0374754.1"/>
    </source>
</evidence>
<name>A0A7S3K4K1_9STRA</name>
<dbReference type="Gene3D" id="1.20.58.480">
    <property type="match status" value="2"/>
</dbReference>
<dbReference type="InterPro" id="IPR037217">
    <property type="entry name" value="Trp/Indoleamine_2_3_dOase-like"/>
</dbReference>
<dbReference type="Pfam" id="PF01231">
    <property type="entry name" value="IDO"/>
    <property type="match status" value="2"/>
</dbReference>
<feature type="transmembrane region" description="Helical" evidence="5">
    <location>
        <begin position="6"/>
        <end position="24"/>
    </location>
</feature>
<comment type="similarity">
    <text evidence="1">Belongs to the indoleamine 2,3-dioxygenase family.</text>
</comment>
<dbReference type="GO" id="GO:0019441">
    <property type="term" value="P:L-tryptophan catabolic process to kynurenine"/>
    <property type="evidence" value="ECO:0007669"/>
    <property type="project" value="InterPro"/>
</dbReference>
<accession>A0A7S3K4K1</accession>
<dbReference type="GO" id="GO:0016702">
    <property type="term" value="F:oxidoreductase activity, acting on single donors with incorporation of molecular oxygen, incorporation of two atoms of oxygen"/>
    <property type="evidence" value="ECO:0007669"/>
    <property type="project" value="UniProtKB-ARBA"/>
</dbReference>
<organism evidence="6">
    <name type="scientific">Aureoumbra lagunensis</name>
    <dbReference type="NCBI Taxonomy" id="44058"/>
    <lineage>
        <taxon>Eukaryota</taxon>
        <taxon>Sar</taxon>
        <taxon>Stramenopiles</taxon>
        <taxon>Ochrophyta</taxon>
        <taxon>Pelagophyceae</taxon>
        <taxon>Pelagomonadales</taxon>
        <taxon>Aureoumbra</taxon>
    </lineage>
</organism>
<dbReference type="EMBL" id="HBIJ01023529">
    <property type="protein sequence ID" value="CAE0374754.1"/>
    <property type="molecule type" value="Transcribed_RNA"/>
</dbReference>
<keyword evidence="4" id="KW-0349">Heme</keyword>
<dbReference type="AlphaFoldDB" id="A0A7S3K4K1"/>
<dbReference type="SUPFAM" id="SSF140959">
    <property type="entry name" value="Indolic compounds 2,3-dioxygenase-like"/>
    <property type="match status" value="2"/>
</dbReference>
<evidence type="ECO:0000256" key="5">
    <source>
        <dbReference type="SAM" id="Phobius"/>
    </source>
</evidence>
<reference evidence="6" key="1">
    <citation type="submission" date="2021-01" db="EMBL/GenBank/DDBJ databases">
        <authorList>
            <person name="Corre E."/>
            <person name="Pelletier E."/>
            <person name="Niang G."/>
            <person name="Scheremetjew M."/>
            <person name="Finn R."/>
            <person name="Kale V."/>
            <person name="Holt S."/>
            <person name="Cochrane G."/>
            <person name="Meng A."/>
            <person name="Brown T."/>
            <person name="Cohen L."/>
        </authorList>
    </citation>
    <scope>NUCLEOTIDE SEQUENCE</scope>
    <source>
        <strain evidence="6">CCMP1510</strain>
    </source>
</reference>
<evidence type="ECO:0000256" key="4">
    <source>
        <dbReference type="PIRSR" id="PIRSR600898-1"/>
    </source>
</evidence>
<dbReference type="PANTHER" id="PTHR28657:SF5">
    <property type="entry name" value="INDOLEAMINE 2,3-DIOXYGENASE"/>
    <property type="match status" value="1"/>
</dbReference>
<feature type="binding site" description="proximal binding residue" evidence="4">
    <location>
        <position position="409"/>
    </location>
    <ligand>
        <name>heme b</name>
        <dbReference type="ChEBI" id="CHEBI:60344"/>
    </ligand>
    <ligandPart>
        <name>Fe</name>
        <dbReference type="ChEBI" id="CHEBI:18248"/>
    </ligandPart>
</feature>
<keyword evidence="5" id="KW-0812">Transmembrane</keyword>
<keyword evidence="2 4" id="KW-0479">Metal-binding</keyword>
<evidence type="ECO:0000256" key="2">
    <source>
        <dbReference type="ARBA" id="ARBA00022723"/>
    </source>
</evidence>
<keyword evidence="3 4" id="KW-0408">Iron</keyword>
<evidence type="ECO:0000256" key="1">
    <source>
        <dbReference type="ARBA" id="ARBA00007119"/>
    </source>
</evidence>
<dbReference type="PANTHER" id="PTHR28657">
    <property type="entry name" value="INDOLEAMINE 2,3-DIOXYGENASE"/>
    <property type="match status" value="1"/>
</dbReference>
<dbReference type="GO" id="GO:0020037">
    <property type="term" value="F:heme binding"/>
    <property type="evidence" value="ECO:0007669"/>
    <property type="project" value="InterPro"/>
</dbReference>
<keyword evidence="5" id="KW-0472">Membrane</keyword>
<dbReference type="InterPro" id="IPR000898">
    <property type="entry name" value="Indolamine_dOase"/>
</dbReference>
<keyword evidence="5" id="KW-1133">Transmembrane helix</keyword>
<sequence>MLLRQNYTRVFMSIGLFTLIAEVLRRKKKRKKPKKKKDAISKSSSSTTLYLSHTASSTPLWEVDKSGFLPSRPPREAPSDDRFCVLSEIVEMVPTLAMMDDSSSFLDLIRRRESAFKAAVVALIEIREEDELECVHGLYSYLVCGLIKCGVSTIPEYVARGFKMCADRLNRRPMLDYAGCVLYNWALVDPQGPVSVENVRMLRRFTGLIDEEWFFKTHLVLEAAAGDAVMAMKEGLLQLESKNNYVFMIEVLRRIETSIGVVVRDCLPLMFERRGEHGALCDYYFFFHRLRPFMSGCKNVIFCGIDHDTPLTLPGPSGAMSTLLPCLDAFLGVKNSSSKLSKLLADFSKSMPISHRGFLRKISEQSLSIRTLIIQARKYRKSQDTDIVEALATQFERCIDLLLDFRWRHLQMVRKYIVEPSGGDASSVAGTGGTAALEYLHEHIADTEAAKLPSTGESWFLGGGVRRVNTVLISPKPKFTEPETTGEESDELWHVNAENGLLPRRQPVLPSHGFDHLESVVLRLPYLCVGRRLHAVVQSLQFSLEKIKQLNIDELEGLRVRLAFMAAAYQRCDSVACVNPDIPPGDTPLPLHFKEVYDFVADLLDRPKRLCFTDLVICNLRMSPSIYPAEKIQQNKKKANVDSLCPYASMNQDDDYAKEERCAVIPACSFLAVPEEVSLFSILFQTERSSPAIVAAILSSMNNPRKLTESLQSLRMTLRDAALRHDTETTHVARADKSTMRRLRHFLLPAGASDLELASMLYSGDSVLLPIVWRFLGIPKSKAATAELQRVRDALLHNRAVPTAHRNFLRRVSSIRDNVLRICTSTEPLHHLARLEAAYNGCVDELLRLCSRRSQLVCRYLPHFASEFRDIYFEHDRRALLSARLSLLLDRRLNQRRPSNEVRLSFSE</sequence>
<gene>
    <name evidence="6" type="ORF">ALAG00032_LOCUS15558</name>
</gene>
<proteinExistence type="inferred from homology"/>
<evidence type="ECO:0000256" key="3">
    <source>
        <dbReference type="ARBA" id="ARBA00023004"/>
    </source>
</evidence>
<protein>
    <submittedName>
        <fullName evidence="6">Uncharacterized protein</fullName>
    </submittedName>
</protein>